<accession>A0A7R8D2A4</accession>
<proteinExistence type="predicted"/>
<dbReference type="Proteomes" id="UP000675881">
    <property type="component" value="Chromosome 7"/>
</dbReference>
<keyword evidence="2" id="KW-1185">Reference proteome</keyword>
<dbReference type="AlphaFoldDB" id="A0A7R8D2A4"/>
<name>A0A7R8D2A4_LEPSM</name>
<protein>
    <submittedName>
        <fullName evidence="1">(salmon louse) hypothetical protein</fullName>
    </submittedName>
</protein>
<gene>
    <name evidence="1" type="ORF">LSAA_13183</name>
</gene>
<evidence type="ECO:0000313" key="1">
    <source>
        <dbReference type="EMBL" id="CAF3003491.1"/>
    </source>
</evidence>
<dbReference type="EMBL" id="HG994586">
    <property type="protein sequence ID" value="CAF3003491.1"/>
    <property type="molecule type" value="Genomic_DNA"/>
</dbReference>
<sequence length="117" mass="12455">MNCCAKGANKDTIAIQGTTKKSTQKQIQSFDLGPFPILLSTSSQTHGKALKKRYLKPDTGFLDFGGYGADKRLTASKVPSISVTCSPDQVEGEIPNSCGAAYKLTVCRTTTFETSVG</sequence>
<evidence type="ECO:0000313" key="2">
    <source>
        <dbReference type="Proteomes" id="UP000675881"/>
    </source>
</evidence>
<reference evidence="1" key="1">
    <citation type="submission" date="2021-02" db="EMBL/GenBank/DDBJ databases">
        <authorList>
            <person name="Bekaert M."/>
        </authorList>
    </citation>
    <scope>NUCLEOTIDE SEQUENCE</scope>
    <source>
        <strain evidence="1">IoA-00</strain>
    </source>
</reference>
<organism evidence="1 2">
    <name type="scientific">Lepeophtheirus salmonis</name>
    <name type="common">Salmon louse</name>
    <name type="synonym">Caligus salmonis</name>
    <dbReference type="NCBI Taxonomy" id="72036"/>
    <lineage>
        <taxon>Eukaryota</taxon>
        <taxon>Metazoa</taxon>
        <taxon>Ecdysozoa</taxon>
        <taxon>Arthropoda</taxon>
        <taxon>Crustacea</taxon>
        <taxon>Multicrustacea</taxon>
        <taxon>Hexanauplia</taxon>
        <taxon>Copepoda</taxon>
        <taxon>Siphonostomatoida</taxon>
        <taxon>Caligidae</taxon>
        <taxon>Lepeophtheirus</taxon>
    </lineage>
</organism>